<keyword evidence="8" id="KW-1185">Reference proteome</keyword>
<name>A0A449AUP3_9BACT</name>
<dbReference type="PANTHER" id="PTHR34478">
    <property type="entry name" value="PROTEIN LEMA"/>
    <property type="match status" value="1"/>
</dbReference>
<evidence type="ECO:0000256" key="4">
    <source>
        <dbReference type="ARBA" id="ARBA00022989"/>
    </source>
</evidence>
<gene>
    <name evidence="7" type="ORF">NCTC10194_00246</name>
</gene>
<dbReference type="Proteomes" id="UP000290815">
    <property type="component" value="Chromosome"/>
</dbReference>
<comment type="subcellular location">
    <subcellularLocation>
        <location evidence="1">Membrane</location>
        <topology evidence="1">Single-pass membrane protein</topology>
    </subcellularLocation>
</comment>
<dbReference type="EMBL" id="LR215024">
    <property type="protein sequence ID" value="VEU70244.1"/>
    <property type="molecule type" value="Genomic_DNA"/>
</dbReference>
<evidence type="ECO:0000256" key="1">
    <source>
        <dbReference type="ARBA" id="ARBA00004167"/>
    </source>
</evidence>
<comment type="similarity">
    <text evidence="2">Belongs to the LemA family.</text>
</comment>
<feature type="transmembrane region" description="Helical" evidence="6">
    <location>
        <begin position="37"/>
        <end position="54"/>
    </location>
</feature>
<dbReference type="Pfam" id="PF04011">
    <property type="entry name" value="LemA"/>
    <property type="match status" value="1"/>
</dbReference>
<evidence type="ECO:0000256" key="5">
    <source>
        <dbReference type="ARBA" id="ARBA00023136"/>
    </source>
</evidence>
<dbReference type="KEGG" id="mgly:NCTC10194_00246"/>
<evidence type="ECO:0000256" key="3">
    <source>
        <dbReference type="ARBA" id="ARBA00022692"/>
    </source>
</evidence>
<dbReference type="GO" id="GO:0016020">
    <property type="term" value="C:membrane"/>
    <property type="evidence" value="ECO:0007669"/>
    <property type="project" value="UniProtKB-SubCell"/>
</dbReference>
<sequence>MSNLFDPTYQANQERAEFNPNADNRPKSPSVSPVLKTLFWISCILILPLIYYIVKKNTFLKMQNSINDAASGVDVQLAKRADTLTKLADQVKSYKKHEASVFEEVAQYRSLLNSGNTIQNSAQIEALNTSILGRLMAIYENYPELKASVLYQELMDQTTYIEREIAATRRLYNSKVTRFNTEIFMFPASIVASSMHLSTMPLYVASSKQRQDVSMKDL</sequence>
<keyword evidence="3 6" id="KW-0812">Transmembrane</keyword>
<evidence type="ECO:0000313" key="7">
    <source>
        <dbReference type="EMBL" id="VEU70244.1"/>
    </source>
</evidence>
<dbReference type="InterPro" id="IPR007156">
    <property type="entry name" value="MamQ_LemA"/>
</dbReference>
<proteinExistence type="inferred from homology"/>
<protein>
    <submittedName>
        <fullName evidence="7">LemA family</fullName>
    </submittedName>
</protein>
<keyword evidence="5 6" id="KW-0472">Membrane</keyword>
<evidence type="ECO:0000256" key="2">
    <source>
        <dbReference type="ARBA" id="ARBA00008854"/>
    </source>
</evidence>
<dbReference type="PANTHER" id="PTHR34478:SF2">
    <property type="entry name" value="MEMBRANE PROTEIN"/>
    <property type="match status" value="1"/>
</dbReference>
<reference evidence="7 8" key="1">
    <citation type="submission" date="2019-01" db="EMBL/GenBank/DDBJ databases">
        <authorList>
            <consortium name="Pathogen Informatics"/>
        </authorList>
    </citation>
    <scope>NUCLEOTIDE SEQUENCE [LARGE SCALE GENOMIC DNA]</scope>
    <source>
        <strain evidence="7 8">NCTC10194</strain>
    </source>
</reference>
<dbReference type="Gene3D" id="1.20.1440.20">
    <property type="entry name" value="LemA-like domain"/>
    <property type="match status" value="1"/>
</dbReference>
<organism evidence="7 8">
    <name type="scientific">Mycoplasmopsis glycophila</name>
    <dbReference type="NCBI Taxonomy" id="171285"/>
    <lineage>
        <taxon>Bacteria</taxon>
        <taxon>Bacillati</taxon>
        <taxon>Mycoplasmatota</taxon>
        <taxon>Mycoplasmoidales</taxon>
        <taxon>Metamycoplasmataceae</taxon>
        <taxon>Mycoplasmopsis</taxon>
    </lineage>
</organism>
<dbReference type="SUPFAM" id="SSF140478">
    <property type="entry name" value="LemA-like"/>
    <property type="match status" value="1"/>
</dbReference>
<evidence type="ECO:0000313" key="8">
    <source>
        <dbReference type="Proteomes" id="UP000290815"/>
    </source>
</evidence>
<dbReference type="InterPro" id="IPR023353">
    <property type="entry name" value="LemA-like_dom_sf"/>
</dbReference>
<dbReference type="AlphaFoldDB" id="A0A449AUP3"/>
<dbReference type="RefSeq" id="WP_027333652.1">
    <property type="nucleotide sequence ID" value="NZ_LR215024.1"/>
</dbReference>
<accession>A0A449AUP3</accession>
<keyword evidence="4 6" id="KW-1133">Transmembrane helix</keyword>
<evidence type="ECO:0000256" key="6">
    <source>
        <dbReference type="SAM" id="Phobius"/>
    </source>
</evidence>